<dbReference type="STRING" id="930991.A0A0D0DBR0"/>
<evidence type="ECO:0000313" key="1">
    <source>
        <dbReference type="EMBL" id="KIK86938.1"/>
    </source>
</evidence>
<dbReference type="OrthoDB" id="10044727at2759"/>
<protein>
    <submittedName>
        <fullName evidence="1">Uncharacterized protein</fullName>
    </submittedName>
</protein>
<sequence>MWNSSHLENPDIANEIHEHLQSIGKYVHAQDIVDYLDKEDVRTWFGMKKTIALATAKHWMHRMDYQWTCNFKDDVIWYHKNVFLKQWAEIEEFMHTWDSDESTNNTNFPADSASLPPKKKCIWFHDESLFYVNDFRTAQWVHKYATATPYTKGEGASLMVANFVLVDHGWLHSPDRKESARVLFKAGKLWDGYFTNDNIVAQAQKAIKLVKEDFPDEDHILVFNNVMTHLKRADDALSAHKMPKHPLKEGTNWGIKSLYFPDGHPHAGIFKGMVIILKEHGYCDTSCVHAECPDFICDPTVEQPAYAVQQT</sequence>
<evidence type="ECO:0000313" key="2">
    <source>
        <dbReference type="Proteomes" id="UP000054538"/>
    </source>
</evidence>
<name>A0A0D0DBR0_9AGAM</name>
<dbReference type="InParanoid" id="A0A0D0DBR0"/>
<dbReference type="HOGENOM" id="CLU_005726_1_1_1"/>
<reference evidence="1 2" key="1">
    <citation type="submission" date="2014-04" db="EMBL/GenBank/DDBJ databases">
        <authorList>
            <consortium name="DOE Joint Genome Institute"/>
            <person name="Kuo A."/>
            <person name="Kohler A."/>
            <person name="Jargeat P."/>
            <person name="Nagy L.G."/>
            <person name="Floudas D."/>
            <person name="Copeland A."/>
            <person name="Barry K.W."/>
            <person name="Cichocki N."/>
            <person name="Veneault-Fourrey C."/>
            <person name="LaButti K."/>
            <person name="Lindquist E.A."/>
            <person name="Lipzen A."/>
            <person name="Lundell T."/>
            <person name="Morin E."/>
            <person name="Murat C."/>
            <person name="Sun H."/>
            <person name="Tunlid A."/>
            <person name="Henrissat B."/>
            <person name="Grigoriev I.V."/>
            <person name="Hibbett D.S."/>
            <person name="Martin F."/>
            <person name="Nordberg H.P."/>
            <person name="Cantor M.N."/>
            <person name="Hua S.X."/>
        </authorList>
    </citation>
    <scope>NUCLEOTIDE SEQUENCE [LARGE SCALE GENOMIC DNA]</scope>
    <source>
        <strain evidence="1 2">Ve08.2h10</strain>
    </source>
</reference>
<dbReference type="EMBL" id="KN825551">
    <property type="protein sequence ID" value="KIK86938.1"/>
    <property type="molecule type" value="Genomic_DNA"/>
</dbReference>
<reference evidence="2" key="2">
    <citation type="submission" date="2015-01" db="EMBL/GenBank/DDBJ databases">
        <title>Evolutionary Origins and Diversification of the Mycorrhizal Mutualists.</title>
        <authorList>
            <consortium name="DOE Joint Genome Institute"/>
            <consortium name="Mycorrhizal Genomics Consortium"/>
            <person name="Kohler A."/>
            <person name="Kuo A."/>
            <person name="Nagy L.G."/>
            <person name="Floudas D."/>
            <person name="Copeland A."/>
            <person name="Barry K.W."/>
            <person name="Cichocki N."/>
            <person name="Veneault-Fourrey C."/>
            <person name="LaButti K."/>
            <person name="Lindquist E.A."/>
            <person name="Lipzen A."/>
            <person name="Lundell T."/>
            <person name="Morin E."/>
            <person name="Murat C."/>
            <person name="Riley R."/>
            <person name="Ohm R."/>
            <person name="Sun H."/>
            <person name="Tunlid A."/>
            <person name="Henrissat B."/>
            <person name="Grigoriev I.V."/>
            <person name="Hibbett D.S."/>
            <person name="Martin F."/>
        </authorList>
    </citation>
    <scope>NUCLEOTIDE SEQUENCE [LARGE SCALE GENOMIC DNA]</scope>
    <source>
        <strain evidence="2">Ve08.2h10</strain>
    </source>
</reference>
<gene>
    <name evidence="1" type="ORF">PAXRUDRAFT_802662</name>
</gene>
<dbReference type="Proteomes" id="UP000054538">
    <property type="component" value="Unassembled WGS sequence"/>
</dbReference>
<dbReference type="AlphaFoldDB" id="A0A0D0DBR0"/>
<accession>A0A0D0DBR0</accession>
<organism evidence="1 2">
    <name type="scientific">Paxillus rubicundulus Ve08.2h10</name>
    <dbReference type="NCBI Taxonomy" id="930991"/>
    <lineage>
        <taxon>Eukaryota</taxon>
        <taxon>Fungi</taxon>
        <taxon>Dikarya</taxon>
        <taxon>Basidiomycota</taxon>
        <taxon>Agaricomycotina</taxon>
        <taxon>Agaricomycetes</taxon>
        <taxon>Agaricomycetidae</taxon>
        <taxon>Boletales</taxon>
        <taxon>Paxilineae</taxon>
        <taxon>Paxillaceae</taxon>
        <taxon>Paxillus</taxon>
    </lineage>
</organism>
<keyword evidence="2" id="KW-1185">Reference proteome</keyword>
<proteinExistence type="predicted"/>